<dbReference type="AlphaFoldDB" id="A0A7J7N3Z5"/>
<dbReference type="Proteomes" id="UP000541444">
    <property type="component" value="Unassembled WGS sequence"/>
</dbReference>
<organism evidence="2 3">
    <name type="scientific">Kingdonia uniflora</name>
    <dbReference type="NCBI Taxonomy" id="39325"/>
    <lineage>
        <taxon>Eukaryota</taxon>
        <taxon>Viridiplantae</taxon>
        <taxon>Streptophyta</taxon>
        <taxon>Embryophyta</taxon>
        <taxon>Tracheophyta</taxon>
        <taxon>Spermatophyta</taxon>
        <taxon>Magnoliopsida</taxon>
        <taxon>Ranunculales</taxon>
        <taxon>Circaeasteraceae</taxon>
        <taxon>Kingdonia</taxon>
    </lineage>
</organism>
<reference evidence="2 3" key="1">
    <citation type="journal article" date="2020" name="IScience">
        <title>Genome Sequencing of the Endangered Kingdonia uniflora (Circaeasteraceae, Ranunculales) Reveals Potential Mechanisms of Evolutionary Specialization.</title>
        <authorList>
            <person name="Sun Y."/>
            <person name="Deng T."/>
            <person name="Zhang A."/>
            <person name="Moore M.J."/>
            <person name="Landis J.B."/>
            <person name="Lin N."/>
            <person name="Zhang H."/>
            <person name="Zhang X."/>
            <person name="Huang J."/>
            <person name="Zhang X."/>
            <person name="Sun H."/>
            <person name="Wang H."/>
        </authorList>
    </citation>
    <scope>NUCLEOTIDE SEQUENCE [LARGE SCALE GENOMIC DNA]</scope>
    <source>
        <strain evidence="2">TB1705</strain>
        <tissue evidence="2">Leaf</tissue>
    </source>
</reference>
<keyword evidence="1" id="KW-0472">Membrane</keyword>
<comment type="caution">
    <text evidence="2">The sequence shown here is derived from an EMBL/GenBank/DDBJ whole genome shotgun (WGS) entry which is preliminary data.</text>
</comment>
<proteinExistence type="predicted"/>
<evidence type="ECO:0000256" key="1">
    <source>
        <dbReference type="SAM" id="Phobius"/>
    </source>
</evidence>
<keyword evidence="1" id="KW-0812">Transmembrane</keyword>
<evidence type="ECO:0000313" key="2">
    <source>
        <dbReference type="EMBL" id="KAF6161628.1"/>
    </source>
</evidence>
<name>A0A7J7N3Z5_9MAGN</name>
<evidence type="ECO:0000313" key="3">
    <source>
        <dbReference type="Proteomes" id="UP000541444"/>
    </source>
</evidence>
<keyword evidence="1" id="KW-1133">Transmembrane helix</keyword>
<dbReference type="EMBL" id="JACGCM010001123">
    <property type="protein sequence ID" value="KAF6161628.1"/>
    <property type="molecule type" value="Genomic_DNA"/>
</dbReference>
<feature type="transmembrane region" description="Helical" evidence="1">
    <location>
        <begin position="28"/>
        <end position="50"/>
    </location>
</feature>
<keyword evidence="3" id="KW-1185">Reference proteome</keyword>
<sequence length="76" mass="9078">KLIEVSELEFVFDNSELKLNFVYEFNELIIVNLSFILYTNFLVSGIEFVFDYPKIRCSIHFGFHAQYRFTPAQNQM</sequence>
<accession>A0A7J7N3Z5</accession>
<feature type="non-terminal residue" evidence="2">
    <location>
        <position position="1"/>
    </location>
</feature>
<gene>
    <name evidence="2" type="ORF">GIB67_017266</name>
</gene>
<protein>
    <submittedName>
        <fullName evidence="2">Uncharacterized protein</fullName>
    </submittedName>
</protein>